<organism evidence="2 3">
    <name type="scientific">Linum tenue</name>
    <dbReference type="NCBI Taxonomy" id="586396"/>
    <lineage>
        <taxon>Eukaryota</taxon>
        <taxon>Viridiplantae</taxon>
        <taxon>Streptophyta</taxon>
        <taxon>Embryophyta</taxon>
        <taxon>Tracheophyta</taxon>
        <taxon>Spermatophyta</taxon>
        <taxon>Magnoliopsida</taxon>
        <taxon>eudicotyledons</taxon>
        <taxon>Gunneridae</taxon>
        <taxon>Pentapetalae</taxon>
        <taxon>rosids</taxon>
        <taxon>fabids</taxon>
        <taxon>Malpighiales</taxon>
        <taxon>Linaceae</taxon>
        <taxon>Linum</taxon>
    </lineage>
</organism>
<reference evidence="2" key="1">
    <citation type="submission" date="2022-08" db="EMBL/GenBank/DDBJ databases">
        <authorList>
            <person name="Gutierrez-Valencia J."/>
        </authorList>
    </citation>
    <scope>NUCLEOTIDE SEQUENCE</scope>
</reference>
<keyword evidence="1" id="KW-0813">Transport</keyword>
<evidence type="ECO:0000256" key="1">
    <source>
        <dbReference type="ARBA" id="ARBA00022448"/>
    </source>
</evidence>
<accession>A0AAV0HU19</accession>
<comment type="caution">
    <text evidence="2">The sequence shown here is derived from an EMBL/GenBank/DDBJ whole genome shotgun (WGS) entry which is preliminary data.</text>
</comment>
<dbReference type="InterPro" id="IPR027417">
    <property type="entry name" value="P-loop_NTPase"/>
</dbReference>
<sequence>MDEVSTGLDSSTTYHIVKSIENFVHLMEGMILMALLQPPLETFELFDDLILSSEGHMVYQGPRGRVLDFFEYFENIAKKI</sequence>
<dbReference type="Proteomes" id="UP001154282">
    <property type="component" value="Unassembled WGS sequence"/>
</dbReference>
<keyword evidence="3" id="KW-1185">Reference proteome</keyword>
<evidence type="ECO:0000313" key="3">
    <source>
        <dbReference type="Proteomes" id="UP001154282"/>
    </source>
</evidence>
<proteinExistence type="predicted"/>
<gene>
    <name evidence="2" type="ORF">LITE_LOCUS5827</name>
</gene>
<dbReference type="EMBL" id="CAMGYJ010000002">
    <property type="protein sequence ID" value="CAI0388428.1"/>
    <property type="molecule type" value="Genomic_DNA"/>
</dbReference>
<protein>
    <recommendedName>
        <fullName evidence="4">ABC transporter family G domain-containing protein</fullName>
    </recommendedName>
</protein>
<dbReference type="Gene3D" id="3.40.50.300">
    <property type="entry name" value="P-loop containing nucleotide triphosphate hydrolases"/>
    <property type="match status" value="1"/>
</dbReference>
<dbReference type="SUPFAM" id="SSF52540">
    <property type="entry name" value="P-loop containing nucleoside triphosphate hydrolases"/>
    <property type="match status" value="1"/>
</dbReference>
<evidence type="ECO:0000313" key="2">
    <source>
        <dbReference type="EMBL" id="CAI0388428.1"/>
    </source>
</evidence>
<evidence type="ECO:0008006" key="4">
    <source>
        <dbReference type="Google" id="ProtNLM"/>
    </source>
</evidence>
<dbReference type="PANTHER" id="PTHR19241">
    <property type="entry name" value="ATP-BINDING CASSETTE TRANSPORTER"/>
    <property type="match status" value="1"/>
</dbReference>
<name>A0AAV0HU19_9ROSI</name>
<dbReference type="AlphaFoldDB" id="A0AAV0HU19"/>